<comment type="caution">
    <text evidence="11">The sequence shown here is derived from an EMBL/GenBank/DDBJ whole genome shotgun (WGS) entry which is preliminary data.</text>
</comment>
<dbReference type="Proteomes" id="UP000442334">
    <property type="component" value="Unassembled WGS sequence"/>
</dbReference>
<evidence type="ECO:0000313" key="10">
    <source>
        <dbReference type="EMBL" id="MDC1901161.1"/>
    </source>
</evidence>
<evidence type="ECO:0000256" key="3">
    <source>
        <dbReference type="ARBA" id="ARBA00023326"/>
    </source>
</evidence>
<dbReference type="Gene3D" id="1.50.10.10">
    <property type="match status" value="1"/>
</dbReference>
<dbReference type="RefSeq" id="WP_117881060.1">
    <property type="nucleotide sequence ID" value="NZ_CACRTC010000039.1"/>
</dbReference>
<reference evidence="13 14" key="2">
    <citation type="journal article" date="2019" name="Nat. Med.">
        <title>A library of human gut bacterial isolates paired with longitudinal multiomics data enables mechanistic microbiome research.</title>
        <authorList>
            <person name="Poyet M."/>
            <person name="Groussin M."/>
            <person name="Gibbons S.M."/>
            <person name="Avila-Pacheco J."/>
            <person name="Jiang X."/>
            <person name="Kearney S.M."/>
            <person name="Perrotta A.R."/>
            <person name="Berdy B."/>
            <person name="Zhao S."/>
            <person name="Lieberman T.D."/>
            <person name="Swanson P.K."/>
            <person name="Smith M."/>
            <person name="Roesemann S."/>
            <person name="Alexander J.E."/>
            <person name="Rich S.A."/>
            <person name="Livny J."/>
            <person name="Vlamakis H."/>
            <person name="Clish C."/>
            <person name="Bullock K."/>
            <person name="Deik A."/>
            <person name="Scott J."/>
            <person name="Pierce K.A."/>
            <person name="Xavier R.J."/>
            <person name="Alm E.J."/>
        </authorList>
    </citation>
    <scope>NUCLEOTIDE SEQUENCE [LARGE SCALE GENOMIC DNA]</scope>
    <source>
        <strain evidence="9 15">BIOML-A21</strain>
        <strain evidence="7 14">BIOML-A36</strain>
        <strain evidence="8 13">BIOML-A37</strain>
    </source>
</reference>
<dbReference type="SUPFAM" id="SSF81296">
    <property type="entry name" value="E set domains"/>
    <property type="match status" value="1"/>
</dbReference>
<dbReference type="EMBL" id="JAQNSI010000315">
    <property type="protein sequence ID" value="MDC1901161.1"/>
    <property type="molecule type" value="Genomic_DNA"/>
</dbReference>
<dbReference type="InterPro" id="IPR004197">
    <property type="entry name" value="Cellulase_Ig-like"/>
</dbReference>
<evidence type="ECO:0000313" key="8">
    <source>
        <dbReference type="EMBL" id="KAB4122734.1"/>
    </source>
</evidence>
<feature type="domain" description="Glycoside hydrolase family 9" evidence="5">
    <location>
        <begin position="420"/>
        <end position="775"/>
    </location>
</feature>
<dbReference type="InterPro" id="IPR008928">
    <property type="entry name" value="6-hairpin_glycosidase_sf"/>
</dbReference>
<evidence type="ECO:0000256" key="2">
    <source>
        <dbReference type="ARBA" id="ARBA00023277"/>
    </source>
</evidence>
<dbReference type="Proteomes" id="UP000286114">
    <property type="component" value="Unassembled WGS sequence"/>
</dbReference>
<evidence type="ECO:0000313" key="7">
    <source>
        <dbReference type="EMBL" id="KAB4108307.1"/>
    </source>
</evidence>
<feature type="signal peptide" evidence="4">
    <location>
        <begin position="1"/>
        <end position="19"/>
    </location>
</feature>
<keyword evidence="2" id="KW-0119">Carbohydrate metabolism</keyword>
<reference evidence="11 12" key="1">
    <citation type="submission" date="2018-08" db="EMBL/GenBank/DDBJ databases">
        <title>A genome reference for cultivated species of the human gut microbiota.</title>
        <authorList>
            <person name="Zou Y."/>
            <person name="Xue W."/>
            <person name="Luo G."/>
        </authorList>
    </citation>
    <scope>NUCLEOTIDE SEQUENCE [LARGE SCALE GENOMIC DNA]</scope>
    <source>
        <strain evidence="11 12">AM39-1</strain>
    </source>
</reference>
<dbReference type="Proteomes" id="UP000438773">
    <property type="component" value="Unassembled WGS sequence"/>
</dbReference>
<dbReference type="EMBL" id="QSHA01000005">
    <property type="protein sequence ID" value="RHB74018.1"/>
    <property type="molecule type" value="Genomic_DNA"/>
</dbReference>
<feature type="domain" description="Cellulase Ig-like" evidence="6">
    <location>
        <begin position="298"/>
        <end position="380"/>
    </location>
</feature>
<feature type="chain" id="PRO_5042714007" evidence="4">
    <location>
        <begin position="20"/>
        <end position="841"/>
    </location>
</feature>
<gene>
    <name evidence="11" type="ORF">DW873_08070</name>
    <name evidence="9" type="ORF">GAQ34_09825</name>
    <name evidence="7" type="ORF">GAQ70_14605</name>
    <name evidence="8" type="ORF">GAQ75_15310</name>
    <name evidence="10" type="ORF">POZ10_11090</name>
</gene>
<dbReference type="InterPro" id="IPR013783">
    <property type="entry name" value="Ig-like_fold"/>
</dbReference>
<dbReference type="Proteomes" id="UP001222603">
    <property type="component" value="Unassembled WGS sequence"/>
</dbReference>
<dbReference type="EMBL" id="WCUA01000008">
    <property type="protein sequence ID" value="KAB4185726.1"/>
    <property type="molecule type" value="Genomic_DNA"/>
</dbReference>
<sequence length="841" mass="94845">MKKLIIGAASLMLCAGLQAQDFKINPSGYFENHGANVMVFSDVYPEGHQGGVTLVLNGDRRAAGGDVRFEISQGQWQGLPKMRKRVVDEAANEIRVTLSYPDSAKHMAGFNPMLYPDFAFGYTIKVKGEKDYLVLTVDLDRPVPERFAGKLGFNLELVPSTLLGKPWIMDNRTGVFPHQAMGPTMKQTSNMEHIGDFNPKGKASLDQLLLDRKTYNPMIADDIVSAPLAAGKKFVLNPQDELAKITIESEKGDLMLYDGRINHNNGWFVLRSEFPAGTKGNAVKWIIRPTVTKEWRYAPVVQTSQVGYHPGQKKVAVIELDKRDTDFRQPALYRIAADGRKLVKQQAAKDWGDFQRYHYLQFDFTEITEEGLYQVMYGDAASPVFRIAKDVWDKGIWQAEVEYFLPVQMCHMRVNEKYRVWHDFCHQDDARMAQTNINHIDGYSQGPSTLCKYQPGDLVPGLNVGGWHDAGDYDLRVESQAGEAYILAMACENFGAYWDETSIDFEKRIVEIHQPDGKNDLLQQVENGALTVVAGWKALGRLYRGILCPTVRQYAHLGDASAHTDHVSGTADDRWVFTEDNPGRELQVTAWLAGISRVLKGHNDTLAADCLEIARELFKITRCDNNWILTTKVHAAVELYLATKEAGYRDFVLQQQDFICKNIRQTGWFIGRFDQAVGNVRFSKAIRKALPELQAMYQEYSSKTPYGVPHDRGNRSSGSWEPQHLGYNYCYLHAAYPDLFTPDYIFNAVQYLLGMHPGRNQAAFVTGVGAETMKAAYGVNRADWSYIPGGVSPGTNLIRPDLPELLHFPFLWQEGEYCLGGHATWFMYMVLASNKILNCNE</sequence>
<dbReference type="CDD" id="cd02850">
    <property type="entry name" value="E_set_Cellulase_N"/>
    <property type="match status" value="1"/>
</dbReference>
<evidence type="ECO:0000259" key="5">
    <source>
        <dbReference type="Pfam" id="PF00759"/>
    </source>
</evidence>
<proteinExistence type="inferred from homology"/>
<organism evidence="11 12">
    <name type="scientific">Bacteroides uniformis</name>
    <dbReference type="NCBI Taxonomy" id="820"/>
    <lineage>
        <taxon>Bacteria</taxon>
        <taxon>Pseudomonadati</taxon>
        <taxon>Bacteroidota</taxon>
        <taxon>Bacteroidia</taxon>
        <taxon>Bacteroidales</taxon>
        <taxon>Bacteroidaceae</taxon>
        <taxon>Bacteroides</taxon>
    </lineage>
</organism>
<evidence type="ECO:0000256" key="1">
    <source>
        <dbReference type="ARBA" id="ARBA00007072"/>
    </source>
</evidence>
<comment type="similarity">
    <text evidence="1">Belongs to the glycosyl hydrolase 9 (cellulase E) family.</text>
</comment>
<dbReference type="InterPro" id="IPR012341">
    <property type="entry name" value="6hp_glycosidase-like_sf"/>
</dbReference>
<dbReference type="Pfam" id="PF00759">
    <property type="entry name" value="Glyco_hydro_9"/>
    <property type="match status" value="1"/>
</dbReference>
<keyword evidence="11" id="KW-0378">Hydrolase</keyword>
<dbReference type="SUPFAM" id="SSF48208">
    <property type="entry name" value="Six-hairpin glycosidases"/>
    <property type="match status" value="1"/>
</dbReference>
<evidence type="ECO:0000259" key="6">
    <source>
        <dbReference type="Pfam" id="PF02927"/>
    </source>
</evidence>
<evidence type="ECO:0000313" key="12">
    <source>
        <dbReference type="Proteomes" id="UP000286114"/>
    </source>
</evidence>
<dbReference type="GO" id="GO:0000272">
    <property type="term" value="P:polysaccharide catabolic process"/>
    <property type="evidence" value="ECO:0007669"/>
    <property type="project" value="UniProtKB-KW"/>
</dbReference>
<evidence type="ECO:0000313" key="11">
    <source>
        <dbReference type="EMBL" id="RHB74018.1"/>
    </source>
</evidence>
<name>A0A413XAS2_BACUN</name>
<evidence type="ECO:0000313" key="13">
    <source>
        <dbReference type="Proteomes" id="UP000438773"/>
    </source>
</evidence>
<evidence type="ECO:0000256" key="4">
    <source>
        <dbReference type="SAM" id="SignalP"/>
    </source>
</evidence>
<dbReference type="GO" id="GO:0008810">
    <property type="term" value="F:cellulase activity"/>
    <property type="evidence" value="ECO:0007669"/>
    <property type="project" value="InterPro"/>
</dbReference>
<evidence type="ECO:0000313" key="9">
    <source>
        <dbReference type="EMBL" id="KAB4185726.1"/>
    </source>
</evidence>
<dbReference type="AlphaFoldDB" id="A0A413XAS2"/>
<dbReference type="Gene3D" id="2.60.40.10">
    <property type="entry name" value="Immunoglobulins"/>
    <property type="match status" value="1"/>
</dbReference>
<dbReference type="Proteomes" id="UP000441711">
    <property type="component" value="Unassembled WGS sequence"/>
</dbReference>
<evidence type="ECO:0000313" key="15">
    <source>
        <dbReference type="Proteomes" id="UP000442334"/>
    </source>
</evidence>
<dbReference type="EMBL" id="WCUQ01000009">
    <property type="protein sequence ID" value="KAB4122734.1"/>
    <property type="molecule type" value="Genomic_DNA"/>
</dbReference>
<dbReference type="EMBL" id="WCUP01000010">
    <property type="protein sequence ID" value="KAB4108307.1"/>
    <property type="molecule type" value="Genomic_DNA"/>
</dbReference>
<dbReference type="InterPro" id="IPR014756">
    <property type="entry name" value="Ig_E-set"/>
</dbReference>
<dbReference type="InterPro" id="IPR001701">
    <property type="entry name" value="Glyco_hydro_9"/>
</dbReference>
<evidence type="ECO:0000313" key="14">
    <source>
        <dbReference type="Proteomes" id="UP000441711"/>
    </source>
</evidence>
<dbReference type="Pfam" id="PF02927">
    <property type="entry name" value="CelD_N"/>
    <property type="match status" value="1"/>
</dbReference>
<accession>A0A413XAS2</accession>
<keyword evidence="3" id="KW-0624">Polysaccharide degradation</keyword>
<keyword evidence="4" id="KW-0732">Signal</keyword>
<protein>
    <submittedName>
        <fullName evidence="10 11">Glycoside hydrolase</fullName>
    </submittedName>
</protein>
<reference evidence="10" key="3">
    <citation type="submission" date="2022-10" db="EMBL/GenBank/DDBJ databases">
        <title>Human gut microbiome strain richness.</title>
        <authorList>
            <person name="Chen-Liaw A."/>
        </authorList>
    </citation>
    <scope>NUCLEOTIDE SEQUENCE</scope>
    <source>
        <strain evidence="10">1001713st1_F9_1001713B170221_170320</strain>
    </source>
</reference>